<keyword evidence="3" id="KW-0963">Cytoplasm</keyword>
<organism evidence="10">
    <name type="scientific">Acidicaldus sp</name>
    <dbReference type="NCBI Taxonomy" id="1872105"/>
    <lineage>
        <taxon>Bacteria</taxon>
        <taxon>Pseudomonadati</taxon>
        <taxon>Pseudomonadota</taxon>
        <taxon>Alphaproteobacteria</taxon>
        <taxon>Acetobacterales</taxon>
        <taxon>Acetobacteraceae</taxon>
        <taxon>Acidicaldus</taxon>
    </lineage>
</organism>
<evidence type="ECO:0000256" key="6">
    <source>
        <dbReference type="ARBA" id="ARBA00023306"/>
    </source>
</evidence>
<dbReference type="PANTHER" id="PTHR34981:SF1">
    <property type="entry name" value="CELL DIVISION PROTEIN ZAPA"/>
    <property type="match status" value="1"/>
</dbReference>
<dbReference type="PANTHER" id="PTHR34981">
    <property type="entry name" value="CELL DIVISION PROTEIN ZAPA"/>
    <property type="match status" value="1"/>
</dbReference>
<dbReference type="Pfam" id="PF05164">
    <property type="entry name" value="ZapA"/>
    <property type="match status" value="1"/>
</dbReference>
<evidence type="ECO:0000256" key="4">
    <source>
        <dbReference type="ARBA" id="ARBA00022618"/>
    </source>
</evidence>
<accession>A0A8J4M6Z0</accession>
<keyword evidence="6" id="KW-0131">Cell cycle</keyword>
<dbReference type="EMBL" id="DTQM01000215">
    <property type="protein sequence ID" value="HGC43767.1"/>
    <property type="molecule type" value="Genomic_DNA"/>
</dbReference>
<dbReference type="GO" id="GO:0030428">
    <property type="term" value="C:cell septum"/>
    <property type="evidence" value="ECO:0007669"/>
    <property type="project" value="TreeGrafter"/>
</dbReference>
<comment type="caution">
    <text evidence="10">The sequence shown here is derived from an EMBL/GenBank/DDBJ whole genome shotgun (WGS) entry which is preliminary data.</text>
</comment>
<protein>
    <recommendedName>
        <fullName evidence="2">Cell division protein ZapA</fullName>
    </recommendedName>
    <alternativeName>
        <fullName evidence="9">Z ring-associated protein ZapA</fullName>
    </alternativeName>
</protein>
<evidence type="ECO:0000256" key="9">
    <source>
        <dbReference type="ARBA" id="ARBA00033158"/>
    </source>
</evidence>
<dbReference type="GO" id="GO:0032153">
    <property type="term" value="C:cell division site"/>
    <property type="evidence" value="ECO:0007669"/>
    <property type="project" value="TreeGrafter"/>
</dbReference>
<reference evidence="10" key="1">
    <citation type="journal article" date="2020" name="mSystems">
        <title>Genome- and Community-Level Interaction Insights into Carbon Utilization and Element Cycling Functions of Hydrothermarchaeota in Hydrothermal Sediment.</title>
        <authorList>
            <person name="Zhou Z."/>
            <person name="Liu Y."/>
            <person name="Xu W."/>
            <person name="Pan J."/>
            <person name="Luo Z.H."/>
            <person name="Li M."/>
        </authorList>
    </citation>
    <scope>NUCLEOTIDE SEQUENCE</scope>
    <source>
        <strain evidence="10">SpSt-997</strain>
    </source>
</reference>
<dbReference type="AlphaFoldDB" id="A0A8J4M6Z0"/>
<comment type="function">
    <text evidence="7">Activator of cell division through the inhibition of FtsZ GTPase activity, therefore promoting FtsZ assembly into bundles of protofilaments necessary for the formation of the division Z ring. It is recruited early at mid-cell but it is not essential for cell division.</text>
</comment>
<dbReference type="Gene3D" id="3.30.160.880">
    <property type="entry name" value="Cell division protein ZapA protomer, N-terminal domain"/>
    <property type="match status" value="1"/>
</dbReference>
<dbReference type="InterPro" id="IPR042233">
    <property type="entry name" value="Cell_div_ZapA_N"/>
</dbReference>
<evidence type="ECO:0000256" key="3">
    <source>
        <dbReference type="ARBA" id="ARBA00022490"/>
    </source>
</evidence>
<keyword evidence="5" id="KW-0717">Septation</keyword>
<dbReference type="InterPro" id="IPR036192">
    <property type="entry name" value="Cell_div_ZapA-like_sf"/>
</dbReference>
<evidence type="ECO:0000256" key="1">
    <source>
        <dbReference type="ARBA" id="ARBA00004496"/>
    </source>
</evidence>
<evidence type="ECO:0000256" key="5">
    <source>
        <dbReference type="ARBA" id="ARBA00023210"/>
    </source>
</evidence>
<keyword evidence="4 10" id="KW-0132">Cell division</keyword>
<sequence>MAQVTLRINGYAYTVGCEDGQEAHLQSMAEEIDQRINQIRALGGQSGEARLLLLAALLMADELHDLKAELAQMATPPGQAGGAVARPDGALLKRLDQLAARAEVIAERLAHA</sequence>
<comment type="subunit">
    <text evidence="8">Homodimer. Interacts with FtsZ.</text>
</comment>
<proteinExistence type="predicted"/>
<name>A0A8J4M6Z0_9PROT</name>
<evidence type="ECO:0000256" key="2">
    <source>
        <dbReference type="ARBA" id="ARBA00015195"/>
    </source>
</evidence>
<dbReference type="GO" id="GO:0043093">
    <property type="term" value="P:FtsZ-dependent cytokinesis"/>
    <property type="evidence" value="ECO:0007669"/>
    <property type="project" value="TreeGrafter"/>
</dbReference>
<gene>
    <name evidence="10" type="primary">zapA</name>
    <name evidence="10" type="ORF">ENY07_11195</name>
</gene>
<dbReference type="GO" id="GO:0000917">
    <property type="term" value="P:division septum assembly"/>
    <property type="evidence" value="ECO:0007669"/>
    <property type="project" value="UniProtKB-KW"/>
</dbReference>
<dbReference type="GO" id="GO:0005829">
    <property type="term" value="C:cytosol"/>
    <property type="evidence" value="ECO:0007669"/>
    <property type="project" value="TreeGrafter"/>
</dbReference>
<dbReference type="InterPro" id="IPR007838">
    <property type="entry name" value="Cell_div_ZapA-like"/>
</dbReference>
<evidence type="ECO:0000256" key="7">
    <source>
        <dbReference type="ARBA" id="ARBA00024910"/>
    </source>
</evidence>
<dbReference type="GO" id="GO:0000921">
    <property type="term" value="P:septin ring assembly"/>
    <property type="evidence" value="ECO:0007669"/>
    <property type="project" value="TreeGrafter"/>
</dbReference>
<dbReference type="SUPFAM" id="SSF102829">
    <property type="entry name" value="Cell division protein ZapA-like"/>
    <property type="match status" value="1"/>
</dbReference>
<comment type="subcellular location">
    <subcellularLocation>
        <location evidence="1">Cytoplasm</location>
    </subcellularLocation>
</comment>
<evidence type="ECO:0000313" key="10">
    <source>
        <dbReference type="EMBL" id="HGC43767.1"/>
    </source>
</evidence>
<evidence type="ECO:0000256" key="8">
    <source>
        <dbReference type="ARBA" id="ARBA00026068"/>
    </source>
</evidence>